<evidence type="ECO:0000313" key="2">
    <source>
        <dbReference type="EMBL" id="GAA5483533.1"/>
    </source>
</evidence>
<organism evidence="2 3">
    <name type="scientific">Haloferula sargassicola</name>
    <dbReference type="NCBI Taxonomy" id="490096"/>
    <lineage>
        <taxon>Bacteria</taxon>
        <taxon>Pseudomonadati</taxon>
        <taxon>Verrucomicrobiota</taxon>
        <taxon>Verrucomicrobiia</taxon>
        <taxon>Verrucomicrobiales</taxon>
        <taxon>Verrucomicrobiaceae</taxon>
        <taxon>Haloferula</taxon>
    </lineage>
</organism>
<dbReference type="InterPro" id="IPR050678">
    <property type="entry name" value="DNA_Partitioning_ATPase"/>
</dbReference>
<dbReference type="PANTHER" id="PTHR13696:SF52">
    <property type="entry name" value="PARA FAMILY PROTEIN CT_582"/>
    <property type="match status" value="1"/>
</dbReference>
<dbReference type="Gene3D" id="3.40.50.300">
    <property type="entry name" value="P-loop containing nucleotide triphosphate hydrolases"/>
    <property type="match status" value="1"/>
</dbReference>
<dbReference type="EMBL" id="BAABRI010000015">
    <property type="protein sequence ID" value="GAA5483533.1"/>
    <property type="molecule type" value="Genomic_DNA"/>
</dbReference>
<dbReference type="CDD" id="cd02042">
    <property type="entry name" value="ParAB_family"/>
    <property type="match status" value="1"/>
</dbReference>
<gene>
    <name evidence="2" type="primary">soj_1</name>
    <name evidence="2" type="ORF">Hsar01_02767</name>
</gene>
<protein>
    <submittedName>
        <fullName evidence="2">Sporulation initiation inhibitor protein Soj</fullName>
    </submittedName>
</protein>
<sequence>MLPLAEKMKVVAVGNQKGGVGKTTTALNLSAALAARGQRVLLIDLDPQANTTSGLGVECEGEDTVYPSLISDHDVRSCIRETGRDRLWLIPSHMDLAGVEIELARSDDHLTRLRGILQGLKPNDLFEYCILDTPPSLGVLMTSALAAADEVLVPLQCEWYGLEGLAKIVRVIDEIRDSGASPALRIEGIVMTMFDNRTNLARQVIEEVKNYFPQELYTTVIPRTVRISEAPSHSKTILEHDPTGTGATSYLSLAEEFLARHGVAAGV</sequence>
<dbReference type="SUPFAM" id="SSF52540">
    <property type="entry name" value="P-loop containing nucleoside triphosphate hydrolases"/>
    <property type="match status" value="1"/>
</dbReference>
<feature type="domain" description="AAA" evidence="1">
    <location>
        <begin position="8"/>
        <end position="178"/>
    </location>
</feature>
<comment type="caution">
    <text evidence="2">The sequence shown here is derived from an EMBL/GenBank/DDBJ whole genome shotgun (WGS) entry which is preliminary data.</text>
</comment>
<reference evidence="2 3" key="1">
    <citation type="submission" date="2024-02" db="EMBL/GenBank/DDBJ databases">
        <title>Haloferula sargassicola NBRC 104335.</title>
        <authorList>
            <person name="Ichikawa N."/>
            <person name="Katano-Makiyama Y."/>
            <person name="Hidaka K."/>
        </authorList>
    </citation>
    <scope>NUCLEOTIDE SEQUENCE [LARGE SCALE GENOMIC DNA]</scope>
    <source>
        <strain evidence="2 3">NBRC 104335</strain>
    </source>
</reference>
<evidence type="ECO:0000259" key="1">
    <source>
        <dbReference type="Pfam" id="PF13614"/>
    </source>
</evidence>
<dbReference type="PIRSF" id="PIRSF009320">
    <property type="entry name" value="Nuc_binding_HP_1000"/>
    <property type="match status" value="1"/>
</dbReference>
<accession>A0ABP9UPQ1</accession>
<keyword evidence="3" id="KW-1185">Reference proteome</keyword>
<dbReference type="InterPro" id="IPR027417">
    <property type="entry name" value="P-loop_NTPase"/>
</dbReference>
<proteinExistence type="predicted"/>
<dbReference type="PRINTS" id="PR00091">
    <property type="entry name" value="NITROGNASEII"/>
</dbReference>
<dbReference type="PANTHER" id="PTHR13696">
    <property type="entry name" value="P-LOOP CONTAINING NUCLEOSIDE TRIPHOSPHATE HYDROLASE"/>
    <property type="match status" value="1"/>
</dbReference>
<dbReference type="InterPro" id="IPR025669">
    <property type="entry name" value="AAA_dom"/>
</dbReference>
<name>A0ABP9UPQ1_9BACT</name>
<dbReference type="Proteomes" id="UP001476282">
    <property type="component" value="Unassembled WGS sequence"/>
</dbReference>
<dbReference type="Pfam" id="PF13614">
    <property type="entry name" value="AAA_31"/>
    <property type="match status" value="1"/>
</dbReference>
<evidence type="ECO:0000313" key="3">
    <source>
        <dbReference type="Proteomes" id="UP001476282"/>
    </source>
</evidence>